<proteinExistence type="predicted"/>
<organism evidence="3">
    <name type="scientific">uncultured Microbacterium sp</name>
    <dbReference type="NCBI Taxonomy" id="191216"/>
    <lineage>
        <taxon>Bacteria</taxon>
        <taxon>Bacillati</taxon>
        <taxon>Actinomycetota</taxon>
        <taxon>Actinomycetes</taxon>
        <taxon>Micrococcales</taxon>
        <taxon>Microbacteriaceae</taxon>
        <taxon>Microbacterium</taxon>
        <taxon>environmental samples</taxon>
    </lineage>
</organism>
<sequence>MTRVRLELNPLSDDGDRRRWLLRIDGVDVGWLDGVHTGGTVGLSFSVVEAARASGVVGGAIGRILGLAPWGSDVAYVLAVVPADADGAGTARAAGFSPAGSDAQGNDVWRRDAPRPRPAKDDITRFLDGTGRIDRYPAAAAERRELLRWVVERALGIDEVLAEAEVNERLAPYAPAADVAVLRRHLVDHELLERTASGSQYARIAG</sequence>
<dbReference type="InterPro" id="IPR018656">
    <property type="entry name" value="DUF2087"/>
</dbReference>
<feature type="domain" description="DUF2087" evidence="2">
    <location>
        <begin position="132"/>
        <end position="203"/>
    </location>
</feature>
<dbReference type="EMBL" id="FLQR01000009">
    <property type="protein sequence ID" value="SBS73786.1"/>
    <property type="molecule type" value="Genomic_DNA"/>
</dbReference>
<accession>A0A1Y5P4Z4</accession>
<reference evidence="3" key="1">
    <citation type="submission" date="2016-03" db="EMBL/GenBank/DDBJ databases">
        <authorList>
            <person name="Ploux O."/>
        </authorList>
    </citation>
    <scope>NUCLEOTIDE SEQUENCE</scope>
    <source>
        <strain evidence="3">UC1</strain>
    </source>
</reference>
<evidence type="ECO:0000259" key="2">
    <source>
        <dbReference type="Pfam" id="PF09860"/>
    </source>
</evidence>
<name>A0A1Y5P4Z4_9MICO</name>
<evidence type="ECO:0000313" key="3">
    <source>
        <dbReference type="EMBL" id="SBS73786.1"/>
    </source>
</evidence>
<evidence type="ECO:0000256" key="1">
    <source>
        <dbReference type="SAM" id="MobiDB-lite"/>
    </source>
</evidence>
<protein>
    <recommendedName>
        <fullName evidence="2">DUF2087 domain-containing protein</fullName>
    </recommendedName>
</protein>
<feature type="region of interest" description="Disordered" evidence="1">
    <location>
        <begin position="95"/>
        <end position="115"/>
    </location>
</feature>
<dbReference type="Pfam" id="PF09860">
    <property type="entry name" value="DUF2087"/>
    <property type="match status" value="1"/>
</dbReference>
<dbReference type="RefSeq" id="WP_295576793.1">
    <property type="nucleotide sequence ID" value="NZ_FLQR01000009.1"/>
</dbReference>
<gene>
    <name evidence="3" type="ORF">MIPYR_50006</name>
</gene>
<dbReference type="AlphaFoldDB" id="A0A1Y5P4Z4"/>